<gene>
    <name evidence="2" type="ORF">RHSIM_Rhsim13G0159000</name>
</gene>
<name>A0A834G0T1_RHOSS</name>
<proteinExistence type="predicted"/>
<accession>A0A834G0T1</accession>
<dbReference type="EMBL" id="WJXA01000013">
    <property type="protein sequence ID" value="KAF7121125.1"/>
    <property type="molecule type" value="Genomic_DNA"/>
</dbReference>
<evidence type="ECO:0000259" key="1">
    <source>
        <dbReference type="Pfam" id="PF07714"/>
    </source>
</evidence>
<organism evidence="2 3">
    <name type="scientific">Rhododendron simsii</name>
    <name type="common">Sims's rhododendron</name>
    <dbReference type="NCBI Taxonomy" id="118357"/>
    <lineage>
        <taxon>Eukaryota</taxon>
        <taxon>Viridiplantae</taxon>
        <taxon>Streptophyta</taxon>
        <taxon>Embryophyta</taxon>
        <taxon>Tracheophyta</taxon>
        <taxon>Spermatophyta</taxon>
        <taxon>Magnoliopsida</taxon>
        <taxon>eudicotyledons</taxon>
        <taxon>Gunneridae</taxon>
        <taxon>Pentapetalae</taxon>
        <taxon>asterids</taxon>
        <taxon>Ericales</taxon>
        <taxon>Ericaceae</taxon>
        <taxon>Ericoideae</taxon>
        <taxon>Rhodoreae</taxon>
        <taxon>Rhododendron</taxon>
    </lineage>
</organism>
<comment type="caution">
    <text evidence="2">The sequence shown here is derived from an EMBL/GenBank/DDBJ whole genome shotgun (WGS) entry which is preliminary data.</text>
</comment>
<dbReference type="Gene3D" id="1.10.510.10">
    <property type="entry name" value="Transferase(Phosphotransferase) domain 1"/>
    <property type="match status" value="1"/>
</dbReference>
<dbReference type="Proteomes" id="UP000626092">
    <property type="component" value="Unassembled WGS sequence"/>
</dbReference>
<evidence type="ECO:0000313" key="2">
    <source>
        <dbReference type="EMBL" id="KAF7121125.1"/>
    </source>
</evidence>
<dbReference type="OrthoDB" id="688481at2759"/>
<protein>
    <recommendedName>
        <fullName evidence="1">Serine-threonine/tyrosine-protein kinase catalytic domain-containing protein</fullName>
    </recommendedName>
</protein>
<evidence type="ECO:0000313" key="3">
    <source>
        <dbReference type="Proteomes" id="UP000626092"/>
    </source>
</evidence>
<sequence>MVGCSGYMSPEYLMHGKFSAKSDVFSFGVLVLKIISGKRNHSYQSNDATDLLSYAWKLWSEGTPLDLLDPTFEGSFARNEITRWTSLLDLVPCHIDAIRAVGWRSVVSAKEESINFARFFSFDLVGEDGIAAIIIECSLEDLVQVGFKLAIGRVISGVRAYRIENL</sequence>
<dbReference type="PANTHER" id="PTHR27006">
    <property type="entry name" value="PROMASTIGOTE SURFACE ANTIGEN PROTEIN PSA"/>
    <property type="match status" value="1"/>
</dbReference>
<dbReference type="PANTHER" id="PTHR27006:SF606">
    <property type="entry name" value="INTERLEUKIN-1 RECEPTOR-ASSOCIATED KINASE 4"/>
    <property type="match status" value="1"/>
</dbReference>
<feature type="domain" description="Serine-threonine/tyrosine-protein kinase catalytic" evidence="1">
    <location>
        <begin position="7"/>
        <end position="49"/>
    </location>
</feature>
<reference evidence="2" key="1">
    <citation type="submission" date="2019-11" db="EMBL/GenBank/DDBJ databases">
        <authorList>
            <person name="Liu Y."/>
            <person name="Hou J."/>
            <person name="Li T.-Q."/>
            <person name="Guan C.-H."/>
            <person name="Wu X."/>
            <person name="Wu H.-Z."/>
            <person name="Ling F."/>
            <person name="Zhang R."/>
            <person name="Shi X.-G."/>
            <person name="Ren J.-P."/>
            <person name="Chen E.-F."/>
            <person name="Sun J.-M."/>
        </authorList>
    </citation>
    <scope>NUCLEOTIDE SEQUENCE</scope>
    <source>
        <strain evidence="2">Adult_tree_wgs_1</strain>
        <tissue evidence="2">Leaves</tissue>
    </source>
</reference>
<dbReference type="InterPro" id="IPR011009">
    <property type="entry name" value="Kinase-like_dom_sf"/>
</dbReference>
<dbReference type="GO" id="GO:0004672">
    <property type="term" value="F:protein kinase activity"/>
    <property type="evidence" value="ECO:0007669"/>
    <property type="project" value="InterPro"/>
</dbReference>
<dbReference type="SUPFAM" id="SSF56112">
    <property type="entry name" value="Protein kinase-like (PK-like)"/>
    <property type="match status" value="1"/>
</dbReference>
<keyword evidence="3" id="KW-1185">Reference proteome</keyword>
<dbReference type="AlphaFoldDB" id="A0A834G0T1"/>
<dbReference type="Pfam" id="PF07714">
    <property type="entry name" value="PK_Tyr_Ser-Thr"/>
    <property type="match status" value="1"/>
</dbReference>
<dbReference type="InterPro" id="IPR001245">
    <property type="entry name" value="Ser-Thr/Tyr_kinase_cat_dom"/>
</dbReference>